<dbReference type="Pfam" id="PF07690">
    <property type="entry name" value="MFS_1"/>
    <property type="match status" value="1"/>
</dbReference>
<evidence type="ECO:0000259" key="8">
    <source>
        <dbReference type="PROSITE" id="PS50850"/>
    </source>
</evidence>
<dbReference type="Proteomes" id="UP000054538">
    <property type="component" value="Unassembled WGS sequence"/>
</dbReference>
<evidence type="ECO:0000256" key="1">
    <source>
        <dbReference type="ARBA" id="ARBA00004141"/>
    </source>
</evidence>
<feature type="transmembrane region" description="Helical" evidence="6">
    <location>
        <begin position="187"/>
        <end position="208"/>
    </location>
</feature>
<feature type="chain" id="PRO_5002208854" description="Major facilitator superfamily (MFS) profile domain-containing protein" evidence="7">
    <location>
        <begin position="19"/>
        <end position="362"/>
    </location>
</feature>
<dbReference type="HOGENOM" id="CLU_001265_0_3_1"/>
<feature type="transmembrane region" description="Helical" evidence="6">
    <location>
        <begin position="154"/>
        <end position="175"/>
    </location>
</feature>
<feature type="transmembrane region" description="Helical" evidence="6">
    <location>
        <begin position="243"/>
        <end position="267"/>
    </location>
</feature>
<dbReference type="PROSITE" id="PS50850">
    <property type="entry name" value="MFS"/>
    <property type="match status" value="1"/>
</dbReference>
<keyword evidence="5 6" id="KW-0472">Membrane</keyword>
<dbReference type="GO" id="GO:0016020">
    <property type="term" value="C:membrane"/>
    <property type="evidence" value="ECO:0007669"/>
    <property type="project" value="UniProtKB-SubCell"/>
</dbReference>
<dbReference type="FunFam" id="1.20.1250.20:FF:000068">
    <property type="entry name" value="MFS general substrate transporter"/>
    <property type="match status" value="1"/>
</dbReference>
<evidence type="ECO:0000256" key="7">
    <source>
        <dbReference type="SAM" id="SignalP"/>
    </source>
</evidence>
<name>A0A0D0CV74_9AGAM</name>
<dbReference type="Gene3D" id="1.20.1250.20">
    <property type="entry name" value="MFS general substrate transporter like domains"/>
    <property type="match status" value="1"/>
</dbReference>
<evidence type="ECO:0000256" key="4">
    <source>
        <dbReference type="ARBA" id="ARBA00022989"/>
    </source>
</evidence>
<dbReference type="EMBL" id="KN828412">
    <property type="protein sequence ID" value="KIK75001.1"/>
    <property type="molecule type" value="Genomic_DNA"/>
</dbReference>
<protein>
    <recommendedName>
        <fullName evidence="8">Major facilitator superfamily (MFS) profile domain-containing protein</fullName>
    </recommendedName>
</protein>
<dbReference type="STRING" id="930991.A0A0D0CV74"/>
<evidence type="ECO:0000256" key="5">
    <source>
        <dbReference type="ARBA" id="ARBA00023136"/>
    </source>
</evidence>
<dbReference type="GO" id="GO:0022857">
    <property type="term" value="F:transmembrane transporter activity"/>
    <property type="evidence" value="ECO:0007669"/>
    <property type="project" value="InterPro"/>
</dbReference>
<dbReference type="PANTHER" id="PTHR43791:SF18">
    <property type="entry name" value="NICOTINIC ACID TRANSPORTER TNA1, PUTATIVE (AFU_ORTHOLOGUE AFUA_3G03820)-RELATED"/>
    <property type="match status" value="1"/>
</dbReference>
<feature type="transmembrane region" description="Helical" evidence="6">
    <location>
        <begin position="84"/>
        <end position="107"/>
    </location>
</feature>
<proteinExistence type="predicted"/>
<reference evidence="9 10" key="1">
    <citation type="submission" date="2014-04" db="EMBL/GenBank/DDBJ databases">
        <authorList>
            <consortium name="DOE Joint Genome Institute"/>
            <person name="Kuo A."/>
            <person name="Kohler A."/>
            <person name="Jargeat P."/>
            <person name="Nagy L.G."/>
            <person name="Floudas D."/>
            <person name="Copeland A."/>
            <person name="Barry K.W."/>
            <person name="Cichocki N."/>
            <person name="Veneault-Fourrey C."/>
            <person name="LaButti K."/>
            <person name="Lindquist E.A."/>
            <person name="Lipzen A."/>
            <person name="Lundell T."/>
            <person name="Morin E."/>
            <person name="Murat C."/>
            <person name="Sun H."/>
            <person name="Tunlid A."/>
            <person name="Henrissat B."/>
            <person name="Grigoriev I.V."/>
            <person name="Hibbett D.S."/>
            <person name="Martin F."/>
            <person name="Nordberg H.P."/>
            <person name="Cantor M.N."/>
            <person name="Hua S.X."/>
        </authorList>
    </citation>
    <scope>NUCLEOTIDE SEQUENCE [LARGE SCALE GENOMIC DNA]</scope>
    <source>
        <strain evidence="9 10">Ve08.2h10</strain>
    </source>
</reference>
<dbReference type="SUPFAM" id="SSF103473">
    <property type="entry name" value="MFS general substrate transporter"/>
    <property type="match status" value="1"/>
</dbReference>
<dbReference type="InterPro" id="IPR036259">
    <property type="entry name" value="MFS_trans_sf"/>
</dbReference>
<accession>A0A0D0CV74</accession>
<feature type="transmembrane region" description="Helical" evidence="6">
    <location>
        <begin position="51"/>
        <end position="72"/>
    </location>
</feature>
<dbReference type="OrthoDB" id="2985014at2759"/>
<evidence type="ECO:0000256" key="6">
    <source>
        <dbReference type="SAM" id="Phobius"/>
    </source>
</evidence>
<dbReference type="FunCoup" id="A0A0D0CV74">
    <property type="interactions" value="78"/>
</dbReference>
<feature type="domain" description="Major facilitator superfamily (MFS) profile" evidence="8">
    <location>
        <begin position="1"/>
        <end position="335"/>
    </location>
</feature>
<dbReference type="InterPro" id="IPR020846">
    <property type="entry name" value="MFS_dom"/>
</dbReference>
<reference evidence="10" key="2">
    <citation type="submission" date="2015-01" db="EMBL/GenBank/DDBJ databases">
        <title>Evolutionary Origins and Diversification of the Mycorrhizal Mutualists.</title>
        <authorList>
            <consortium name="DOE Joint Genome Institute"/>
            <consortium name="Mycorrhizal Genomics Consortium"/>
            <person name="Kohler A."/>
            <person name="Kuo A."/>
            <person name="Nagy L.G."/>
            <person name="Floudas D."/>
            <person name="Copeland A."/>
            <person name="Barry K.W."/>
            <person name="Cichocki N."/>
            <person name="Veneault-Fourrey C."/>
            <person name="LaButti K."/>
            <person name="Lindquist E.A."/>
            <person name="Lipzen A."/>
            <person name="Lundell T."/>
            <person name="Morin E."/>
            <person name="Murat C."/>
            <person name="Riley R."/>
            <person name="Ohm R."/>
            <person name="Sun H."/>
            <person name="Tunlid A."/>
            <person name="Henrissat B."/>
            <person name="Grigoriev I.V."/>
            <person name="Hibbett D.S."/>
            <person name="Martin F."/>
        </authorList>
    </citation>
    <scope>NUCLEOTIDE SEQUENCE [LARGE SCALE GENOMIC DNA]</scope>
    <source>
        <strain evidence="10">Ve08.2h10</strain>
    </source>
</reference>
<evidence type="ECO:0000313" key="9">
    <source>
        <dbReference type="EMBL" id="KIK75001.1"/>
    </source>
</evidence>
<keyword evidence="3 6" id="KW-0812">Transmembrane</keyword>
<dbReference type="InParanoid" id="A0A0D0CV74"/>
<dbReference type="AlphaFoldDB" id="A0A0D0CV74"/>
<keyword evidence="4 6" id="KW-1133">Transmembrane helix</keyword>
<feature type="transmembrane region" description="Helical" evidence="6">
    <location>
        <begin position="220"/>
        <end position="237"/>
    </location>
</feature>
<dbReference type="PANTHER" id="PTHR43791">
    <property type="entry name" value="PERMEASE-RELATED"/>
    <property type="match status" value="1"/>
</dbReference>
<feature type="transmembrane region" description="Helical" evidence="6">
    <location>
        <begin position="310"/>
        <end position="331"/>
    </location>
</feature>
<comment type="subcellular location">
    <subcellularLocation>
        <location evidence="1">Membrane</location>
        <topology evidence="1">Multi-pass membrane protein</topology>
    </subcellularLocation>
</comment>
<sequence>MFLHWLALIAYSYPQLVGVRVCLGAAEAGFYPGIAYYLTMWYPKYMLQYRVALFTAAAGLAGVFSGLLAYAIGFMDGDGGLEGWSWIFILEGAVTALVGLIAAFVMADYPCTAKFLTAEERSFVMEKRGLDDVQDEEDRDVSQQVWATFTDWQVWALSLVQVSMTVPAYGISYFLPSIINNFGYSTSLTQLLTVPPYALAAATALVFAHFSDKLKARSPFIFAGQSTALLGYIINISDAPSSVKYFGTYLCIIGTFSSGPGPVSWLANNLRGRSKRAGGIALQITLGGLGGLAGASIFRAQDAPRYLLGHGLAIMIICIGLIAIPLTVFAYKRLNARLDREALFEKQHAQNAEPNLQEAPGF</sequence>
<evidence type="ECO:0000313" key="10">
    <source>
        <dbReference type="Proteomes" id="UP000054538"/>
    </source>
</evidence>
<keyword evidence="7" id="KW-0732">Signal</keyword>
<feature type="signal peptide" evidence="7">
    <location>
        <begin position="1"/>
        <end position="18"/>
    </location>
</feature>
<evidence type="ECO:0000256" key="3">
    <source>
        <dbReference type="ARBA" id="ARBA00022692"/>
    </source>
</evidence>
<evidence type="ECO:0000256" key="2">
    <source>
        <dbReference type="ARBA" id="ARBA00022448"/>
    </source>
</evidence>
<keyword evidence="10" id="KW-1185">Reference proteome</keyword>
<keyword evidence="2" id="KW-0813">Transport</keyword>
<dbReference type="InterPro" id="IPR011701">
    <property type="entry name" value="MFS"/>
</dbReference>
<feature type="non-terminal residue" evidence="9">
    <location>
        <position position="1"/>
    </location>
</feature>
<feature type="transmembrane region" description="Helical" evidence="6">
    <location>
        <begin position="17"/>
        <end position="39"/>
    </location>
</feature>
<feature type="transmembrane region" description="Helical" evidence="6">
    <location>
        <begin position="279"/>
        <end position="298"/>
    </location>
</feature>
<gene>
    <name evidence="9" type="ORF">PAXRUDRAFT_835831</name>
</gene>
<organism evidence="9 10">
    <name type="scientific">Paxillus rubicundulus Ve08.2h10</name>
    <dbReference type="NCBI Taxonomy" id="930991"/>
    <lineage>
        <taxon>Eukaryota</taxon>
        <taxon>Fungi</taxon>
        <taxon>Dikarya</taxon>
        <taxon>Basidiomycota</taxon>
        <taxon>Agaricomycotina</taxon>
        <taxon>Agaricomycetes</taxon>
        <taxon>Agaricomycetidae</taxon>
        <taxon>Boletales</taxon>
        <taxon>Paxilineae</taxon>
        <taxon>Paxillaceae</taxon>
        <taxon>Paxillus</taxon>
    </lineage>
</organism>